<evidence type="ECO:0000313" key="3">
    <source>
        <dbReference type="Proteomes" id="UP000593572"/>
    </source>
</evidence>
<evidence type="ECO:0000259" key="1">
    <source>
        <dbReference type="Pfam" id="PF13456"/>
    </source>
</evidence>
<evidence type="ECO:0000313" key="2">
    <source>
        <dbReference type="EMBL" id="MBA0566554.1"/>
    </source>
</evidence>
<protein>
    <recommendedName>
        <fullName evidence="1">RNase H type-1 domain-containing protein</fullName>
    </recommendedName>
</protein>
<accession>A0A7J8MPM0</accession>
<sequence>SIEPSSLRNYLFHSSLFLIPTLASTLKVAKLILESDNAMLVNTIKKRDQDITILGCCVKKACMVFRNFVQINWTDRCSNKAADLLCNLAIKNKCNLYFNMDYPMEIHNIVNNDTIK</sequence>
<dbReference type="GO" id="GO:0003676">
    <property type="term" value="F:nucleic acid binding"/>
    <property type="evidence" value="ECO:0007669"/>
    <property type="project" value="InterPro"/>
</dbReference>
<dbReference type="Proteomes" id="UP000593572">
    <property type="component" value="Unassembled WGS sequence"/>
</dbReference>
<dbReference type="GO" id="GO:0004523">
    <property type="term" value="F:RNA-DNA hybrid ribonuclease activity"/>
    <property type="evidence" value="ECO:0007669"/>
    <property type="project" value="InterPro"/>
</dbReference>
<keyword evidence="3" id="KW-1185">Reference proteome</keyword>
<feature type="non-terminal residue" evidence="2">
    <location>
        <position position="1"/>
    </location>
</feature>
<reference evidence="2 3" key="1">
    <citation type="journal article" date="2019" name="Genome Biol. Evol.">
        <title>Insights into the evolution of the New World diploid cottons (Gossypium, subgenus Houzingenia) based on genome sequencing.</title>
        <authorList>
            <person name="Grover C.E."/>
            <person name="Arick M.A. 2nd"/>
            <person name="Thrash A."/>
            <person name="Conover J.L."/>
            <person name="Sanders W.S."/>
            <person name="Peterson D.G."/>
            <person name="Frelichowski J.E."/>
            <person name="Scheffler J.A."/>
            <person name="Scheffler B.E."/>
            <person name="Wendel J.F."/>
        </authorList>
    </citation>
    <scope>NUCLEOTIDE SEQUENCE [LARGE SCALE GENOMIC DNA]</scope>
    <source>
        <strain evidence="2">157</strain>
        <tissue evidence="2">Leaf</tissue>
    </source>
</reference>
<dbReference type="AlphaFoldDB" id="A0A7J8MPM0"/>
<dbReference type="InterPro" id="IPR002156">
    <property type="entry name" value="RNaseH_domain"/>
</dbReference>
<proteinExistence type="predicted"/>
<name>A0A7J8MPM0_9ROSI</name>
<dbReference type="EMBL" id="JABEZX010000009">
    <property type="protein sequence ID" value="MBA0566554.1"/>
    <property type="molecule type" value="Genomic_DNA"/>
</dbReference>
<dbReference type="Pfam" id="PF13456">
    <property type="entry name" value="RVT_3"/>
    <property type="match status" value="1"/>
</dbReference>
<feature type="domain" description="RNase H type-1" evidence="1">
    <location>
        <begin position="22"/>
        <end position="89"/>
    </location>
</feature>
<comment type="caution">
    <text evidence="2">The sequence shown here is derived from an EMBL/GenBank/DDBJ whole genome shotgun (WGS) entry which is preliminary data.</text>
</comment>
<gene>
    <name evidence="2" type="ORF">Golob_011361</name>
</gene>
<organism evidence="2 3">
    <name type="scientific">Gossypium lobatum</name>
    <dbReference type="NCBI Taxonomy" id="34289"/>
    <lineage>
        <taxon>Eukaryota</taxon>
        <taxon>Viridiplantae</taxon>
        <taxon>Streptophyta</taxon>
        <taxon>Embryophyta</taxon>
        <taxon>Tracheophyta</taxon>
        <taxon>Spermatophyta</taxon>
        <taxon>Magnoliopsida</taxon>
        <taxon>eudicotyledons</taxon>
        <taxon>Gunneridae</taxon>
        <taxon>Pentapetalae</taxon>
        <taxon>rosids</taxon>
        <taxon>malvids</taxon>
        <taxon>Malvales</taxon>
        <taxon>Malvaceae</taxon>
        <taxon>Malvoideae</taxon>
        <taxon>Gossypium</taxon>
    </lineage>
</organism>